<evidence type="ECO:0000256" key="1">
    <source>
        <dbReference type="SAM" id="MobiDB-lite"/>
    </source>
</evidence>
<dbReference type="Gene3D" id="3.30.40.10">
    <property type="entry name" value="Zinc/RING finger domain, C3HC4 (zinc finger)"/>
    <property type="match status" value="3"/>
</dbReference>
<dbReference type="InterPro" id="IPR027370">
    <property type="entry name" value="Znf-RING_euk"/>
</dbReference>
<dbReference type="InterPro" id="IPR013083">
    <property type="entry name" value="Znf_RING/FYVE/PHD"/>
</dbReference>
<reference evidence="3" key="1">
    <citation type="journal article" date="2008" name="Nat. Genet.">
        <title>The Pristionchus pacificus genome provides a unique perspective on nematode lifestyle and parasitism.</title>
        <authorList>
            <person name="Dieterich C."/>
            <person name="Clifton S.W."/>
            <person name="Schuster L.N."/>
            <person name="Chinwalla A."/>
            <person name="Delehaunty K."/>
            <person name="Dinkelacker I."/>
            <person name="Fulton L."/>
            <person name="Fulton R."/>
            <person name="Godfrey J."/>
            <person name="Minx P."/>
            <person name="Mitreva M."/>
            <person name="Roeseler W."/>
            <person name="Tian H."/>
            <person name="Witte H."/>
            <person name="Yang S.P."/>
            <person name="Wilson R.K."/>
            <person name="Sommer R.J."/>
        </authorList>
    </citation>
    <scope>NUCLEOTIDE SEQUENCE [LARGE SCALE GENOMIC DNA]</scope>
    <source>
        <strain evidence="3">PS312</strain>
    </source>
</reference>
<reference evidence="2" key="2">
    <citation type="submission" date="2022-06" db="UniProtKB">
        <authorList>
            <consortium name="EnsemblMetazoa"/>
        </authorList>
    </citation>
    <scope>IDENTIFICATION</scope>
    <source>
        <strain evidence="2">PS312</strain>
    </source>
</reference>
<name>A0A2A6C0P7_PRIPA</name>
<accession>A0A2A6C0P7</accession>
<evidence type="ECO:0000313" key="3">
    <source>
        <dbReference type="Proteomes" id="UP000005239"/>
    </source>
</evidence>
<dbReference type="Proteomes" id="UP000005239">
    <property type="component" value="Unassembled WGS sequence"/>
</dbReference>
<evidence type="ECO:0000313" key="2">
    <source>
        <dbReference type="EnsemblMetazoa" id="PPA13024.1"/>
    </source>
</evidence>
<dbReference type="PROSITE" id="PS00518">
    <property type="entry name" value="ZF_RING_1"/>
    <property type="match status" value="3"/>
</dbReference>
<dbReference type="OrthoDB" id="6105938at2759"/>
<dbReference type="PANTHER" id="PTHR16450">
    <property type="entry name" value="RING FINGER PROTEIN 186"/>
    <property type="match status" value="1"/>
</dbReference>
<dbReference type="Pfam" id="PF13445">
    <property type="entry name" value="zf-RING_UBOX"/>
    <property type="match status" value="1"/>
</dbReference>
<dbReference type="InterPro" id="IPR017907">
    <property type="entry name" value="Znf_RING_CS"/>
</dbReference>
<dbReference type="SMART" id="SM00184">
    <property type="entry name" value="RING"/>
    <property type="match status" value="4"/>
</dbReference>
<dbReference type="PANTHER" id="PTHR16450:SF1">
    <property type="entry name" value="PROTEIN CBG12045"/>
    <property type="match status" value="1"/>
</dbReference>
<dbReference type="PROSITE" id="PS50089">
    <property type="entry name" value="ZF_RING_2"/>
    <property type="match status" value="4"/>
</dbReference>
<dbReference type="InterPro" id="IPR001841">
    <property type="entry name" value="Znf_RING"/>
</dbReference>
<protein>
    <submittedName>
        <fullName evidence="2">Zinc finger protein</fullName>
    </submittedName>
</protein>
<dbReference type="AlphaFoldDB" id="A0A2A6C0P7"/>
<dbReference type="SUPFAM" id="SSF57850">
    <property type="entry name" value="RING/U-box"/>
    <property type="match status" value="2"/>
</dbReference>
<organism evidence="2 3">
    <name type="scientific">Pristionchus pacificus</name>
    <name type="common">Parasitic nematode worm</name>
    <dbReference type="NCBI Taxonomy" id="54126"/>
    <lineage>
        <taxon>Eukaryota</taxon>
        <taxon>Metazoa</taxon>
        <taxon>Ecdysozoa</taxon>
        <taxon>Nematoda</taxon>
        <taxon>Chromadorea</taxon>
        <taxon>Rhabditida</taxon>
        <taxon>Rhabditina</taxon>
        <taxon>Diplogasteromorpha</taxon>
        <taxon>Diplogasteroidea</taxon>
        <taxon>Neodiplogasteridae</taxon>
        <taxon>Pristionchus</taxon>
    </lineage>
</organism>
<gene>
    <name evidence="2" type="primary">WBGene00102578</name>
</gene>
<accession>A0A8R1Y9M2</accession>
<dbReference type="EnsemblMetazoa" id="PPA13024.1">
    <property type="protein sequence ID" value="PPA13024.1"/>
    <property type="gene ID" value="WBGene00102578"/>
</dbReference>
<sequence length="455" mass="51124">MIGRNDSARTPSNGERRPTPLGHPATSEKRLKKTSNSGKGETLEQIMDDSPPSYFYIIDMITKTAYAVTTEEFAEFVTKSIEFHEEENRESLQRGDRFSRACGECGNKNPECRSVAAECGHTICSDCSKNAEKCPTCTMRSAFVKLYEPDRNSRDCELCCATPLKRVVNVPCGHIICAACLLLISKSAAEFNQAFCCPFCRSLPTDIKLLVEEIEAPEVKLHMKDTIESAKELRQKNDAPENAKVKGKHLQHKELQGFAMDRPARTHYKIFDVVSKSLFAVTPEKFEEFITMQIESHERENEQSLQRGDRFPRACTQCHKQNPELRSFATECGHVVCSECAHGAEQCDECSAVSTFIRLYEADSGCRECDLCAATPLKRVVLVPCGHIICAGCLLLISRNAYEQYQALYCPFCRTRTRRAKKLVEAIDCPEKPLQEANEVPRELNDEQSTGISMN</sequence>
<proteinExistence type="predicted"/>
<keyword evidence="3" id="KW-1185">Reference proteome</keyword>
<feature type="region of interest" description="Disordered" evidence="1">
    <location>
        <begin position="1"/>
        <end position="46"/>
    </location>
</feature>